<dbReference type="Proteomes" id="UP000177740">
    <property type="component" value="Unassembled WGS sequence"/>
</dbReference>
<dbReference type="AlphaFoldDB" id="A0A1G2EQT7"/>
<gene>
    <name evidence="1" type="ORF">A2365_03640</name>
</gene>
<proteinExistence type="predicted"/>
<accession>A0A1G2EQT7</accession>
<evidence type="ECO:0000313" key="2">
    <source>
        <dbReference type="Proteomes" id="UP000177740"/>
    </source>
</evidence>
<name>A0A1G2EQT7_9BACT</name>
<reference evidence="1 2" key="1">
    <citation type="journal article" date="2016" name="Nat. Commun.">
        <title>Thousands of microbial genomes shed light on interconnected biogeochemical processes in an aquifer system.</title>
        <authorList>
            <person name="Anantharaman K."/>
            <person name="Brown C.T."/>
            <person name="Hug L.A."/>
            <person name="Sharon I."/>
            <person name="Castelle C.J."/>
            <person name="Probst A.J."/>
            <person name="Thomas B.C."/>
            <person name="Singh A."/>
            <person name="Wilkins M.J."/>
            <person name="Karaoz U."/>
            <person name="Brodie E.L."/>
            <person name="Williams K.H."/>
            <person name="Hubbard S.S."/>
            <person name="Banfield J.F."/>
        </authorList>
    </citation>
    <scope>NUCLEOTIDE SEQUENCE [LARGE SCALE GENOMIC DNA]</scope>
</reference>
<evidence type="ECO:0000313" key="1">
    <source>
        <dbReference type="EMBL" id="OGZ27710.1"/>
    </source>
</evidence>
<dbReference type="EMBL" id="MHMM01000004">
    <property type="protein sequence ID" value="OGZ27710.1"/>
    <property type="molecule type" value="Genomic_DNA"/>
</dbReference>
<sequence length="121" mass="13274">MDKLEAIRLIAYADDVVDSSKLAGIRQVLEEDEGSARAIAIAYSKPRTQAIRETKGKKMKCKEEGCGGEVDMNKPVSLQVGCRASRNAYPCKKCNRLHFGDGSLVFTRGQQKAFYEGGSVK</sequence>
<comment type="caution">
    <text evidence="1">The sequence shown here is derived from an EMBL/GenBank/DDBJ whole genome shotgun (WGS) entry which is preliminary data.</text>
</comment>
<protein>
    <submittedName>
        <fullName evidence="1">Uncharacterized protein</fullName>
    </submittedName>
</protein>
<organism evidence="1 2">
    <name type="scientific">Candidatus Nealsonbacteria bacterium RIFOXYB1_FULL_40_15</name>
    <dbReference type="NCBI Taxonomy" id="1801677"/>
    <lineage>
        <taxon>Bacteria</taxon>
        <taxon>Candidatus Nealsoniibacteriota</taxon>
    </lineage>
</organism>